<dbReference type="InterPro" id="IPR028098">
    <property type="entry name" value="Glyco_trans_4-like_N"/>
</dbReference>
<sequence>MNVLMFGWEFPPHISGGLGTACYGITKALSANPGINLTFVVPKAWGDEPASSMKLVGANKINLIKSKIKTERFHFPHTKITVQSNLVPYIDPEDYKREQLQKMQSYSKTTHLSGETIEFSGAYTSDLMTEIHNFSVIAEYISSQSNFDLIHAHDWLTFPAGIQAKKATGKPLVVHVHATDFDRSGGSVNPRVYEIEKAGMEAADLIITVSNHTAEMVVEKYGITPLKIKTVHNGLEPFKNAGTRPKSKKHNTKLITFLGRITIQKGPQYFVEVARKVLPYMNDVKFVMAGSGDMMEATKMLVNQYGLNDKFIFPGFLKGEQVNHLLHRSDLFIMPSLSEPFGLVPLEAMHFKVPVIISKQSGVSEVIHNAIKVDFWDTDAMADAVYGILNRPAIGKILKKKGAHEVQHLNWEKPASKILRIYSQVVRA</sequence>
<evidence type="ECO:0000313" key="5">
    <source>
        <dbReference type="Proteomes" id="UP000428260"/>
    </source>
</evidence>
<proteinExistence type="predicted"/>
<dbReference type="Gene3D" id="3.40.50.2000">
    <property type="entry name" value="Glycogen Phosphorylase B"/>
    <property type="match status" value="2"/>
</dbReference>
<feature type="domain" description="Glycosyl transferase family 1" evidence="2">
    <location>
        <begin position="246"/>
        <end position="392"/>
    </location>
</feature>
<organism evidence="4 5">
    <name type="scientific">Maribellus comscasis</name>
    <dbReference type="NCBI Taxonomy" id="2681766"/>
    <lineage>
        <taxon>Bacteria</taxon>
        <taxon>Pseudomonadati</taxon>
        <taxon>Bacteroidota</taxon>
        <taxon>Bacteroidia</taxon>
        <taxon>Marinilabiliales</taxon>
        <taxon>Prolixibacteraceae</taxon>
        <taxon>Maribellus</taxon>
    </lineage>
</organism>
<dbReference type="PANTHER" id="PTHR46401:SF2">
    <property type="entry name" value="GLYCOSYLTRANSFERASE WBBK-RELATED"/>
    <property type="match status" value="1"/>
</dbReference>
<dbReference type="GO" id="GO:0016757">
    <property type="term" value="F:glycosyltransferase activity"/>
    <property type="evidence" value="ECO:0007669"/>
    <property type="project" value="InterPro"/>
</dbReference>
<evidence type="ECO:0000259" key="3">
    <source>
        <dbReference type="Pfam" id="PF13439"/>
    </source>
</evidence>
<keyword evidence="1 4" id="KW-0808">Transferase</keyword>
<gene>
    <name evidence="4" type="ORF">GM418_21675</name>
</gene>
<evidence type="ECO:0000259" key="2">
    <source>
        <dbReference type="Pfam" id="PF00534"/>
    </source>
</evidence>
<evidence type="ECO:0000256" key="1">
    <source>
        <dbReference type="ARBA" id="ARBA00022679"/>
    </source>
</evidence>
<feature type="domain" description="Glycosyltransferase subfamily 4-like N-terminal" evidence="3">
    <location>
        <begin position="144"/>
        <end position="235"/>
    </location>
</feature>
<accession>A0A6I6JXU6</accession>
<dbReference type="RefSeq" id="WP_158869315.1">
    <property type="nucleotide sequence ID" value="NZ_CP046401.1"/>
</dbReference>
<name>A0A6I6JXU6_9BACT</name>
<dbReference type="Pfam" id="PF00534">
    <property type="entry name" value="Glycos_transf_1"/>
    <property type="match status" value="1"/>
</dbReference>
<dbReference type="Pfam" id="PF13439">
    <property type="entry name" value="Glyco_transf_4"/>
    <property type="match status" value="1"/>
</dbReference>
<reference evidence="4 5" key="1">
    <citation type="submission" date="2019-11" db="EMBL/GenBank/DDBJ databases">
        <authorList>
            <person name="Zheng R.K."/>
            <person name="Sun C.M."/>
        </authorList>
    </citation>
    <scope>NUCLEOTIDE SEQUENCE [LARGE SCALE GENOMIC DNA]</scope>
    <source>
        <strain evidence="4 5">WC007</strain>
    </source>
</reference>
<dbReference type="CDD" id="cd03801">
    <property type="entry name" value="GT4_PimA-like"/>
    <property type="match status" value="1"/>
</dbReference>
<dbReference type="AlphaFoldDB" id="A0A6I6JXU6"/>
<dbReference type="PANTHER" id="PTHR46401">
    <property type="entry name" value="GLYCOSYLTRANSFERASE WBBK-RELATED"/>
    <property type="match status" value="1"/>
</dbReference>
<dbReference type="KEGG" id="mcos:GM418_21675"/>
<protein>
    <submittedName>
        <fullName evidence="4">Glycosyltransferase</fullName>
    </submittedName>
</protein>
<dbReference type="Proteomes" id="UP000428260">
    <property type="component" value="Chromosome"/>
</dbReference>
<dbReference type="SUPFAM" id="SSF53756">
    <property type="entry name" value="UDP-Glycosyltransferase/glycogen phosphorylase"/>
    <property type="match status" value="1"/>
</dbReference>
<dbReference type="EMBL" id="CP046401">
    <property type="protein sequence ID" value="QGY46179.1"/>
    <property type="molecule type" value="Genomic_DNA"/>
</dbReference>
<dbReference type="InterPro" id="IPR001296">
    <property type="entry name" value="Glyco_trans_1"/>
</dbReference>
<keyword evidence="5" id="KW-1185">Reference proteome</keyword>
<evidence type="ECO:0000313" key="4">
    <source>
        <dbReference type="EMBL" id="QGY46179.1"/>
    </source>
</evidence>
<dbReference type="GO" id="GO:0009103">
    <property type="term" value="P:lipopolysaccharide biosynthetic process"/>
    <property type="evidence" value="ECO:0007669"/>
    <property type="project" value="TreeGrafter"/>
</dbReference>